<evidence type="ECO:0000256" key="6">
    <source>
        <dbReference type="ARBA" id="ARBA00047942"/>
    </source>
</evidence>
<dbReference type="InterPro" id="IPR002941">
    <property type="entry name" value="DNA_methylase_N4/N6"/>
</dbReference>
<dbReference type="GO" id="GO:0009007">
    <property type="term" value="F:site-specific DNA-methyltransferase (adenine-specific) activity"/>
    <property type="evidence" value="ECO:0007669"/>
    <property type="project" value="UniProtKB-EC"/>
</dbReference>
<dbReference type="SUPFAM" id="SSF53335">
    <property type="entry name" value="S-adenosyl-L-methionine-dependent methyltransferases"/>
    <property type="match status" value="1"/>
</dbReference>
<dbReference type="EC" id="2.1.1.72" evidence="2"/>
<evidence type="ECO:0000313" key="8">
    <source>
        <dbReference type="EMBL" id="PZN69179.1"/>
    </source>
</evidence>
<dbReference type="Pfam" id="PF01555">
    <property type="entry name" value="N6_N4_Mtase"/>
    <property type="match status" value="1"/>
</dbReference>
<sequence length="609" mass="68837">MPELNFKGKEFVHNHHLAVPHRPLIPDAAKSLGEVKMDGNLIIHGDNLHALKALLPMYAGKVDCIFIDPPYNTGNEGWCYNDKVNSPIMQAWLSENPVGIEDGLRHDKWCAMMWPRLRLLHELLAETGSFWMTLDDNEIHRARMMLDEIFGVTNFLGVVIWEKADSPRMDSDIFSTSHDYLVVYSKNISKVLFQKLDRDNEIVLEHYKKSDDDGRKYYLKPLRAMGGQGETREARPKLYFGLTAPDNSVVFPKLTDGGDGAWRWGETKIANEIQRIEWVKGQNGWTPYFRIYADSGEGRPPETIFYNIDVGSSRTAKAEIKQLFEGGSAFDTPKPIRLLQRVLEIATDDNSIILDSFAGSGTTAHAVLATNEKDGGNRKFILVECEDYADSLTAERVRRVINGYAYQGKQREELFKKSLTFTDFKKSKELLHRIDGIENLEAHRFDKIERTVKNGELLVEGVNTITAQTEGLGGSFTYCTLGEAIDLDKMLTGESLPSFGQLGALLYHMATNEAKPIVEVVEEVAGCGYLGESAHFHVWLVYRPDMDFLKSRDAALTLTRARELSAAKPGKRHLVFAPAKFVSQKLLDEEKLPVEFSPLPWALYRIERS</sequence>
<dbReference type="GO" id="GO:0032259">
    <property type="term" value="P:methylation"/>
    <property type="evidence" value="ECO:0007669"/>
    <property type="project" value="UniProtKB-KW"/>
</dbReference>
<gene>
    <name evidence="8" type="ORF">DM484_30090</name>
</gene>
<evidence type="ECO:0000256" key="4">
    <source>
        <dbReference type="ARBA" id="ARBA00022679"/>
    </source>
</evidence>
<proteinExistence type="inferred from homology"/>
<evidence type="ECO:0000256" key="5">
    <source>
        <dbReference type="ARBA" id="ARBA00022691"/>
    </source>
</evidence>
<evidence type="ECO:0000256" key="2">
    <source>
        <dbReference type="ARBA" id="ARBA00011900"/>
    </source>
</evidence>
<evidence type="ECO:0000313" key="9">
    <source>
        <dbReference type="Proteomes" id="UP000249396"/>
    </source>
</evidence>
<dbReference type="EMBL" id="QJPH01000584">
    <property type="protein sequence ID" value="PZN69179.1"/>
    <property type="molecule type" value="Genomic_DNA"/>
</dbReference>
<dbReference type="Gene3D" id="3.40.50.150">
    <property type="entry name" value="Vaccinia Virus protein VP39"/>
    <property type="match status" value="1"/>
</dbReference>
<dbReference type="GO" id="GO:0003677">
    <property type="term" value="F:DNA binding"/>
    <property type="evidence" value="ECO:0007669"/>
    <property type="project" value="InterPro"/>
</dbReference>
<dbReference type="InterPro" id="IPR029063">
    <property type="entry name" value="SAM-dependent_MTases_sf"/>
</dbReference>
<accession>A0A2W4QF10</accession>
<evidence type="ECO:0000256" key="3">
    <source>
        <dbReference type="ARBA" id="ARBA00022603"/>
    </source>
</evidence>
<dbReference type="InterPro" id="IPR002052">
    <property type="entry name" value="DNA_methylase_N6_adenine_CS"/>
</dbReference>
<feature type="domain" description="DNA methylase N-4/N-6" evidence="7">
    <location>
        <begin position="62"/>
        <end position="387"/>
    </location>
</feature>
<comment type="similarity">
    <text evidence="1">Belongs to the N(4)/N(6)-methyltransferase family.</text>
</comment>
<dbReference type="InterPro" id="IPR002295">
    <property type="entry name" value="N4/N6-MTase_EcoPI_Mod-like"/>
</dbReference>
<comment type="caution">
    <text evidence="8">The sequence shown here is derived from an EMBL/GenBank/DDBJ whole genome shotgun (WGS) entry which is preliminary data.</text>
</comment>
<dbReference type="AlphaFoldDB" id="A0A2W4QF10"/>
<evidence type="ECO:0000259" key="7">
    <source>
        <dbReference type="Pfam" id="PF01555"/>
    </source>
</evidence>
<name>A0A2W4QF10_9GAMM</name>
<evidence type="ECO:0000256" key="1">
    <source>
        <dbReference type="ARBA" id="ARBA00006594"/>
    </source>
</evidence>
<keyword evidence="4 8" id="KW-0808">Transferase</keyword>
<reference evidence="8 9" key="1">
    <citation type="journal article" date="2018" name="Aquat. Microb. Ecol.">
        <title>Gammaproteobacterial methanotrophs dominate.</title>
        <authorList>
            <person name="Rissanen A.J."/>
            <person name="Saarenheimo J."/>
            <person name="Tiirola M."/>
            <person name="Peura S."/>
            <person name="Aalto S.L."/>
            <person name="Karvinen A."/>
            <person name="Nykanen H."/>
        </authorList>
    </citation>
    <scope>NUCLEOTIDE SEQUENCE [LARGE SCALE GENOMIC DNA]</scope>
    <source>
        <strain evidence="8">AMbin10</strain>
    </source>
</reference>
<keyword evidence="5" id="KW-0949">S-adenosyl-L-methionine</keyword>
<comment type="catalytic activity">
    <reaction evidence="6">
        <text>a 2'-deoxyadenosine in DNA + S-adenosyl-L-methionine = an N(6)-methyl-2'-deoxyadenosine in DNA + S-adenosyl-L-homocysteine + H(+)</text>
        <dbReference type="Rhea" id="RHEA:15197"/>
        <dbReference type="Rhea" id="RHEA-COMP:12418"/>
        <dbReference type="Rhea" id="RHEA-COMP:12419"/>
        <dbReference type="ChEBI" id="CHEBI:15378"/>
        <dbReference type="ChEBI" id="CHEBI:57856"/>
        <dbReference type="ChEBI" id="CHEBI:59789"/>
        <dbReference type="ChEBI" id="CHEBI:90615"/>
        <dbReference type="ChEBI" id="CHEBI:90616"/>
        <dbReference type="EC" id="2.1.1.72"/>
    </reaction>
</comment>
<dbReference type="GO" id="GO:0008170">
    <property type="term" value="F:N-methyltransferase activity"/>
    <property type="evidence" value="ECO:0007669"/>
    <property type="project" value="InterPro"/>
</dbReference>
<dbReference type="Proteomes" id="UP000249396">
    <property type="component" value="Unassembled WGS sequence"/>
</dbReference>
<organism evidence="8 9">
    <name type="scientific">Candidatus Methylumidiphilus alinenensis</name>
    <dbReference type="NCBI Taxonomy" id="2202197"/>
    <lineage>
        <taxon>Bacteria</taxon>
        <taxon>Pseudomonadati</taxon>
        <taxon>Pseudomonadota</taxon>
        <taxon>Gammaproteobacteria</taxon>
        <taxon>Methylococcales</taxon>
        <taxon>Candidatus Methylumidiphilus</taxon>
    </lineage>
</organism>
<protein>
    <recommendedName>
        <fullName evidence="2">site-specific DNA-methyltransferase (adenine-specific)</fullName>
        <ecNumber evidence="2">2.1.1.72</ecNumber>
    </recommendedName>
</protein>
<dbReference type="PROSITE" id="PS00092">
    <property type="entry name" value="N6_MTASE"/>
    <property type="match status" value="1"/>
</dbReference>
<keyword evidence="3 8" id="KW-0489">Methyltransferase</keyword>
<dbReference type="PRINTS" id="PR00506">
    <property type="entry name" value="D21N6MTFRASE"/>
</dbReference>